<feature type="transmembrane region" description="Helical" evidence="2">
    <location>
        <begin position="157"/>
        <end position="176"/>
    </location>
</feature>
<feature type="region of interest" description="Disordered" evidence="1">
    <location>
        <begin position="1"/>
        <end position="27"/>
    </location>
</feature>
<feature type="transmembrane region" description="Helical" evidence="2">
    <location>
        <begin position="133"/>
        <end position="151"/>
    </location>
</feature>
<accession>A0A2C6L350</accession>
<proteinExistence type="predicted"/>
<feature type="transmembrane region" description="Helical" evidence="2">
    <location>
        <begin position="102"/>
        <end position="121"/>
    </location>
</feature>
<dbReference type="GeneID" id="94426708"/>
<reference evidence="3 4" key="1">
    <citation type="journal article" date="2017" name="Int. J. Parasitol.">
        <title>The genome of the protozoan parasite Cystoisospora suis and a reverse vaccinology approach to identify vaccine candidates.</title>
        <authorList>
            <person name="Palmieri N."/>
            <person name="Shrestha A."/>
            <person name="Ruttkowski B."/>
            <person name="Beck T."/>
            <person name="Vogl C."/>
            <person name="Tomley F."/>
            <person name="Blake D.P."/>
            <person name="Joachim A."/>
        </authorList>
    </citation>
    <scope>NUCLEOTIDE SEQUENCE [LARGE SCALE GENOMIC DNA]</scope>
    <source>
        <strain evidence="3 4">Wien I</strain>
    </source>
</reference>
<sequence>MKHYPGMRTRGERGYQEGTEVSFSDPGHCADGGLFSGESGKKPPAKTLKQQLQRRLRLIWAFYTRCSEYRWGRRRSRIIGLSSLMYVLPSLALFPVCQWEAWLWALVSVLSFNADYVFAGMRDTLWICAAHMIDRYVASLMLGVQIVWNIPLWFSKGVVPGATGTLLIVISCILKYAGERTRSYDRHVVYHSAWHLVGGLGRLLVAVLEYPELLKEWY</sequence>
<feature type="transmembrane region" description="Helical" evidence="2">
    <location>
        <begin position="78"/>
        <end position="96"/>
    </location>
</feature>
<keyword evidence="2" id="KW-1133">Transmembrane helix</keyword>
<comment type="caution">
    <text evidence="3">The sequence shown here is derived from an EMBL/GenBank/DDBJ whole genome shotgun (WGS) entry which is preliminary data.</text>
</comment>
<evidence type="ECO:0000256" key="2">
    <source>
        <dbReference type="SAM" id="Phobius"/>
    </source>
</evidence>
<keyword evidence="2 3" id="KW-0812">Transmembrane</keyword>
<dbReference type="Proteomes" id="UP000221165">
    <property type="component" value="Unassembled WGS sequence"/>
</dbReference>
<keyword evidence="2" id="KW-0472">Membrane</keyword>
<organism evidence="3 4">
    <name type="scientific">Cystoisospora suis</name>
    <dbReference type="NCBI Taxonomy" id="483139"/>
    <lineage>
        <taxon>Eukaryota</taxon>
        <taxon>Sar</taxon>
        <taxon>Alveolata</taxon>
        <taxon>Apicomplexa</taxon>
        <taxon>Conoidasida</taxon>
        <taxon>Coccidia</taxon>
        <taxon>Eucoccidiorida</taxon>
        <taxon>Eimeriorina</taxon>
        <taxon>Sarcocystidae</taxon>
        <taxon>Cystoisospora</taxon>
    </lineage>
</organism>
<dbReference type="AlphaFoldDB" id="A0A2C6L350"/>
<dbReference type="EMBL" id="MIGC01001439">
    <property type="protein sequence ID" value="PHJ22849.1"/>
    <property type="molecule type" value="Genomic_DNA"/>
</dbReference>
<dbReference type="VEuPathDB" id="ToxoDB:CSUI_003299"/>
<evidence type="ECO:0000256" key="1">
    <source>
        <dbReference type="SAM" id="MobiDB-lite"/>
    </source>
</evidence>
<evidence type="ECO:0000313" key="4">
    <source>
        <dbReference type="Proteomes" id="UP000221165"/>
    </source>
</evidence>
<name>A0A2C6L350_9APIC</name>
<dbReference type="OrthoDB" id="328992at2759"/>
<protein>
    <submittedName>
        <fullName evidence="3">Transmembrane protein</fullName>
    </submittedName>
</protein>
<dbReference type="RefSeq" id="XP_067924526.1">
    <property type="nucleotide sequence ID" value="XM_068063497.1"/>
</dbReference>
<keyword evidence="4" id="KW-1185">Reference proteome</keyword>
<evidence type="ECO:0000313" key="3">
    <source>
        <dbReference type="EMBL" id="PHJ22849.1"/>
    </source>
</evidence>
<gene>
    <name evidence="3" type="ORF">CSUI_003299</name>
</gene>